<feature type="chain" id="PRO_5015581997" description="TolC family protein" evidence="8">
    <location>
        <begin position="29"/>
        <end position="421"/>
    </location>
</feature>
<evidence type="ECO:0000256" key="5">
    <source>
        <dbReference type="ARBA" id="ARBA00022692"/>
    </source>
</evidence>
<keyword evidence="6" id="KW-0472">Membrane</keyword>
<reference evidence="9 10" key="1">
    <citation type="submission" date="2018-05" db="EMBL/GenBank/DDBJ databases">
        <title>Genome of Sphingosinicella humi QZX222.</title>
        <authorList>
            <person name="Qiao Z."/>
            <person name="Wang G."/>
        </authorList>
    </citation>
    <scope>NUCLEOTIDE SEQUENCE [LARGE SCALE GENOMIC DNA]</scope>
    <source>
        <strain evidence="9 10">QZX222</strain>
    </source>
</reference>
<protein>
    <recommendedName>
        <fullName evidence="11">TolC family protein</fullName>
    </recommendedName>
</protein>
<dbReference type="Proteomes" id="UP000245916">
    <property type="component" value="Unassembled WGS sequence"/>
</dbReference>
<keyword evidence="5" id="KW-0812">Transmembrane</keyword>
<dbReference type="RefSeq" id="WP_109270095.1">
    <property type="nucleotide sequence ID" value="NZ_QFFF01000001.1"/>
</dbReference>
<dbReference type="PANTHER" id="PTHR30026">
    <property type="entry name" value="OUTER MEMBRANE PROTEIN TOLC"/>
    <property type="match status" value="1"/>
</dbReference>
<evidence type="ECO:0000256" key="2">
    <source>
        <dbReference type="ARBA" id="ARBA00007613"/>
    </source>
</evidence>
<comment type="subcellular location">
    <subcellularLocation>
        <location evidence="1">Cell outer membrane</location>
    </subcellularLocation>
</comment>
<keyword evidence="7" id="KW-0998">Cell outer membrane</keyword>
<evidence type="ECO:0000256" key="7">
    <source>
        <dbReference type="ARBA" id="ARBA00023237"/>
    </source>
</evidence>
<dbReference type="InterPro" id="IPR051906">
    <property type="entry name" value="TolC-like"/>
</dbReference>
<proteinExistence type="inferred from homology"/>
<dbReference type="GO" id="GO:0015562">
    <property type="term" value="F:efflux transmembrane transporter activity"/>
    <property type="evidence" value="ECO:0007669"/>
    <property type="project" value="InterPro"/>
</dbReference>
<gene>
    <name evidence="9" type="ORF">DF286_03040</name>
</gene>
<evidence type="ECO:0008006" key="11">
    <source>
        <dbReference type="Google" id="ProtNLM"/>
    </source>
</evidence>
<dbReference type="GO" id="GO:0015288">
    <property type="term" value="F:porin activity"/>
    <property type="evidence" value="ECO:0007669"/>
    <property type="project" value="TreeGrafter"/>
</dbReference>
<keyword evidence="8" id="KW-0732">Signal</keyword>
<dbReference type="Pfam" id="PF02321">
    <property type="entry name" value="OEP"/>
    <property type="match status" value="1"/>
</dbReference>
<evidence type="ECO:0000256" key="1">
    <source>
        <dbReference type="ARBA" id="ARBA00004442"/>
    </source>
</evidence>
<dbReference type="GO" id="GO:1990281">
    <property type="term" value="C:efflux pump complex"/>
    <property type="evidence" value="ECO:0007669"/>
    <property type="project" value="TreeGrafter"/>
</dbReference>
<name>A0A2U2J0U4_9SPHN</name>
<evidence type="ECO:0000256" key="4">
    <source>
        <dbReference type="ARBA" id="ARBA00022452"/>
    </source>
</evidence>
<evidence type="ECO:0000256" key="8">
    <source>
        <dbReference type="SAM" id="SignalP"/>
    </source>
</evidence>
<keyword evidence="3" id="KW-0813">Transport</keyword>
<evidence type="ECO:0000256" key="6">
    <source>
        <dbReference type="ARBA" id="ARBA00023136"/>
    </source>
</evidence>
<organism evidence="9 10">
    <name type="scientific">Allosphingosinicella humi</name>
    <dbReference type="NCBI Taxonomy" id="2068657"/>
    <lineage>
        <taxon>Bacteria</taxon>
        <taxon>Pseudomonadati</taxon>
        <taxon>Pseudomonadota</taxon>
        <taxon>Alphaproteobacteria</taxon>
        <taxon>Sphingomonadales</taxon>
        <taxon>Sphingomonadaceae</taxon>
        <taxon>Allosphingosinicella</taxon>
    </lineage>
</organism>
<comment type="similarity">
    <text evidence="2">Belongs to the outer membrane factor (OMF) (TC 1.B.17) family.</text>
</comment>
<keyword evidence="4" id="KW-1134">Transmembrane beta strand</keyword>
<dbReference type="OrthoDB" id="7616531at2"/>
<evidence type="ECO:0000313" key="10">
    <source>
        <dbReference type="Proteomes" id="UP000245916"/>
    </source>
</evidence>
<feature type="signal peptide" evidence="8">
    <location>
        <begin position="1"/>
        <end position="28"/>
    </location>
</feature>
<evidence type="ECO:0000256" key="3">
    <source>
        <dbReference type="ARBA" id="ARBA00022448"/>
    </source>
</evidence>
<dbReference type="GO" id="GO:0009279">
    <property type="term" value="C:cell outer membrane"/>
    <property type="evidence" value="ECO:0007669"/>
    <property type="project" value="UniProtKB-SubCell"/>
</dbReference>
<dbReference type="EMBL" id="QFFF01000001">
    <property type="protein sequence ID" value="PWG01955.1"/>
    <property type="molecule type" value="Genomic_DNA"/>
</dbReference>
<dbReference type="AlphaFoldDB" id="A0A2U2J0U4"/>
<dbReference type="InterPro" id="IPR003423">
    <property type="entry name" value="OMP_efflux"/>
</dbReference>
<accession>A0A2U2J0U4</accession>
<evidence type="ECO:0000313" key="9">
    <source>
        <dbReference type="EMBL" id="PWG01955.1"/>
    </source>
</evidence>
<dbReference type="SUPFAM" id="SSF56954">
    <property type="entry name" value="Outer membrane efflux proteins (OEP)"/>
    <property type="match status" value="1"/>
</dbReference>
<keyword evidence="10" id="KW-1185">Reference proteome</keyword>
<dbReference type="Gene3D" id="1.20.1600.10">
    <property type="entry name" value="Outer membrane efflux proteins (OEP)"/>
    <property type="match status" value="1"/>
</dbReference>
<comment type="caution">
    <text evidence="9">The sequence shown here is derived from an EMBL/GenBank/DDBJ whole genome shotgun (WGS) entry which is preliminary data.</text>
</comment>
<sequence length="421" mass="45535">MKPFASSLRGSVATALALAVAQPQPALAQATLSLDEALALSVERQPALSAFTRTARAAEEAAVAARQLPDPQLTIGIQNLPVTGSEAFDLNADFMTMKSIGIMRTQVREAKRDAASARYLAEAAVSLAEQDVLARRIQREVMLGWIEVIEAQQKREVLNFLIEKLEARQSLVEDSILDGTATPADVIAIEAEISAARAELLAAQDAEAAGRAMLTRWIGDAAQRPLSTNELPICRPSNKQQALSAVAEHPLIEVARRRETVAERAIDIARADRKPDWGWSAMYGQRGGGRSDMVTLQVTIDLPLNKARLQNRRIAEASELAAAARDRAEDTRREVVSDFEQAWAQWSAANARLTTTLGDTLPALEAVERALEARVAGGQPALTDVQAASERTTRTALEVIEQRAALARASADLSFYVEECA</sequence>
<dbReference type="PANTHER" id="PTHR30026:SF20">
    <property type="entry name" value="OUTER MEMBRANE PROTEIN TOLC"/>
    <property type="match status" value="1"/>
</dbReference>